<evidence type="ECO:0000313" key="2">
    <source>
        <dbReference type="Proteomes" id="UP001304461"/>
    </source>
</evidence>
<comment type="caution">
    <text evidence="1">The sequence shown here is derived from an EMBL/GenBank/DDBJ whole genome shotgun (WGS) entry which is preliminary data.</text>
</comment>
<reference evidence="1 2" key="1">
    <citation type="submission" date="2023-12" db="EMBL/GenBank/DDBJ databases">
        <title>Baltic Sea Cyanobacteria.</title>
        <authorList>
            <person name="Delbaje E."/>
            <person name="Fewer D.P."/>
            <person name="Shishido T.K."/>
        </authorList>
    </citation>
    <scope>NUCLEOTIDE SEQUENCE [LARGE SCALE GENOMIC DNA]</scope>
    <source>
        <strain evidence="1 2">UHCC 0139</strain>
    </source>
</reference>
<gene>
    <name evidence="1" type="ORF">VB738_06260</name>
</gene>
<dbReference type="EMBL" id="JAYGHX010000003">
    <property type="protein sequence ID" value="MEA5390862.1"/>
    <property type="molecule type" value="Genomic_DNA"/>
</dbReference>
<dbReference type="Proteomes" id="UP001304461">
    <property type="component" value="Unassembled WGS sequence"/>
</dbReference>
<keyword evidence="2" id="KW-1185">Reference proteome</keyword>
<name>A0ABU5RSV7_9CYAN</name>
<proteinExistence type="predicted"/>
<protein>
    <submittedName>
        <fullName evidence="1">Uncharacterized protein</fullName>
    </submittedName>
</protein>
<dbReference type="RefSeq" id="WP_323304943.1">
    <property type="nucleotide sequence ID" value="NZ_JAYGHX010000003.1"/>
</dbReference>
<accession>A0ABU5RSV7</accession>
<organism evidence="1 2">
    <name type="scientific">Cyanobium gracile UHCC 0139</name>
    <dbReference type="NCBI Taxonomy" id="3110308"/>
    <lineage>
        <taxon>Bacteria</taxon>
        <taxon>Bacillati</taxon>
        <taxon>Cyanobacteriota</taxon>
        <taxon>Cyanophyceae</taxon>
        <taxon>Synechococcales</taxon>
        <taxon>Prochlorococcaceae</taxon>
        <taxon>Cyanobium</taxon>
    </lineage>
</organism>
<evidence type="ECO:0000313" key="1">
    <source>
        <dbReference type="EMBL" id="MEA5390862.1"/>
    </source>
</evidence>
<sequence>MHFWAPEIDPAHPLECTQAERYVLQRLSDGSYVSIRPEDQGLGDVSDPTSAYLFHTHEAAVRAAGELNRLGGDDFDVVKVEWPIALC</sequence>